<dbReference type="Proteomes" id="UP000501058">
    <property type="component" value="Chromosome"/>
</dbReference>
<accession>A0A6G7Y660</accession>
<dbReference type="Pfam" id="PF14539">
    <property type="entry name" value="DUF4442"/>
    <property type="match status" value="1"/>
</dbReference>
<name>A0A6G7Y660_9ACTN</name>
<keyword evidence="1" id="KW-1133">Transmembrane helix</keyword>
<dbReference type="KEGG" id="prv:G7070_07275"/>
<evidence type="ECO:0000313" key="3">
    <source>
        <dbReference type="Proteomes" id="UP000501058"/>
    </source>
</evidence>
<evidence type="ECO:0000313" key="2">
    <source>
        <dbReference type="EMBL" id="QIK72107.1"/>
    </source>
</evidence>
<dbReference type="Gene3D" id="3.10.129.10">
    <property type="entry name" value="Hotdog Thioesterase"/>
    <property type="match status" value="1"/>
</dbReference>
<organism evidence="2 3">
    <name type="scientific">Propioniciclava coleopterorum</name>
    <dbReference type="NCBI Taxonomy" id="2714937"/>
    <lineage>
        <taxon>Bacteria</taxon>
        <taxon>Bacillati</taxon>
        <taxon>Actinomycetota</taxon>
        <taxon>Actinomycetes</taxon>
        <taxon>Propionibacteriales</taxon>
        <taxon>Propionibacteriaceae</taxon>
        <taxon>Propioniciclava</taxon>
    </lineage>
</organism>
<keyword evidence="3" id="KW-1185">Reference proteome</keyword>
<sequence length="164" mass="17821">MSDVTKTYTLWRRLRRLPRPIGTRVFSVAAALMAPYFRTVLPHVRVLEPGRCIVTAPKWWGVQNHIGTFHAIAACNLAEVAMGILAEASVPTTHRWIPKAMDARYLAKTTGGLTATAVLDPLPDFASITSGVDVVVPVALVDAAGVESVHCDITVWITPAKKRP</sequence>
<dbReference type="InterPro" id="IPR029069">
    <property type="entry name" value="HotDog_dom_sf"/>
</dbReference>
<feature type="transmembrane region" description="Helical" evidence="1">
    <location>
        <begin position="21"/>
        <end position="37"/>
    </location>
</feature>
<reference evidence="2 3" key="1">
    <citation type="submission" date="2020-03" db="EMBL/GenBank/DDBJ databases">
        <title>Propioniciclava sp. nov., isolated from Hydrophilus acuminatus.</title>
        <authorList>
            <person name="Hyun D.-W."/>
            <person name="Bae J.-W."/>
        </authorList>
    </citation>
    <scope>NUCLEOTIDE SEQUENCE [LARGE SCALE GENOMIC DNA]</scope>
    <source>
        <strain evidence="2 3">HDW11</strain>
    </source>
</reference>
<keyword evidence="1" id="KW-0472">Membrane</keyword>
<proteinExistence type="predicted"/>
<dbReference type="SUPFAM" id="SSF54637">
    <property type="entry name" value="Thioesterase/thiol ester dehydrase-isomerase"/>
    <property type="match status" value="1"/>
</dbReference>
<keyword evidence="1" id="KW-0812">Transmembrane</keyword>
<protein>
    <submittedName>
        <fullName evidence="2">DUF4442 domain-containing protein</fullName>
    </submittedName>
</protein>
<dbReference type="RefSeq" id="WP_166233144.1">
    <property type="nucleotide sequence ID" value="NZ_CP049865.1"/>
</dbReference>
<gene>
    <name evidence="2" type="ORF">G7070_07275</name>
</gene>
<dbReference type="AlphaFoldDB" id="A0A6G7Y660"/>
<evidence type="ECO:0000256" key="1">
    <source>
        <dbReference type="SAM" id="Phobius"/>
    </source>
</evidence>
<dbReference type="EMBL" id="CP049865">
    <property type="protein sequence ID" value="QIK72107.1"/>
    <property type="molecule type" value="Genomic_DNA"/>
</dbReference>
<dbReference type="InterPro" id="IPR027961">
    <property type="entry name" value="DUF4442"/>
</dbReference>